<accession>A0ABX6ICY9</accession>
<sequence length="284" mass="31075">MGIDYNKRPSAPQQPPTPPQPPAQPYQQQPPAYPPQQPPAQPYQQPYPPQQPPAQPYQQQPPAQPYQQQPPVQQYQQPPAQAPVSLQKVTLTKSAPSVSLTKQGSTTGQLRINLNWTSGAKKGGFFKRASGVDLDLACLWEFTDGSKGIVQALGNSFQAPRQGQPIIYLDGDDRSGSAVGGENMYIDLGATQNIRRILIFAYIYEGAPNWAAANGVVTVFPTNGPQIEVHLDEADQSALSCAIALFENRGGELVINREVRYIRGAQDKVDEAYGWGLNWKAGRK</sequence>
<dbReference type="RefSeq" id="WP_213246190.1">
    <property type="nucleotide sequence ID" value="NZ_CP045806.1"/>
</dbReference>
<name>A0ABX6ICY9_9ACTN</name>
<dbReference type="Proteomes" id="UP001059836">
    <property type="component" value="Chromosome"/>
</dbReference>
<evidence type="ECO:0000313" key="2">
    <source>
        <dbReference type="EMBL" id="QHN33792.1"/>
    </source>
</evidence>
<dbReference type="EMBL" id="CP045809">
    <property type="protein sequence ID" value="QHN33792.1"/>
    <property type="molecule type" value="Genomic_DNA"/>
</dbReference>
<feature type="compositionally biased region" description="Low complexity" evidence="1">
    <location>
        <begin position="56"/>
        <end position="83"/>
    </location>
</feature>
<feature type="compositionally biased region" description="Pro residues" evidence="1">
    <location>
        <begin position="12"/>
        <end position="24"/>
    </location>
</feature>
<dbReference type="CDD" id="cd06974">
    <property type="entry name" value="TerD_like"/>
    <property type="match status" value="1"/>
</dbReference>
<dbReference type="SUPFAM" id="SSF81995">
    <property type="entry name" value="beta-sandwich domain of Sec23/24"/>
    <property type="match status" value="1"/>
</dbReference>
<evidence type="ECO:0000256" key="1">
    <source>
        <dbReference type="SAM" id="MobiDB-lite"/>
    </source>
</evidence>
<feature type="compositionally biased region" description="Pro residues" evidence="1">
    <location>
        <begin position="31"/>
        <end position="55"/>
    </location>
</feature>
<protein>
    <submittedName>
        <fullName evidence="2">Tellurium resistance protein</fullName>
    </submittedName>
</protein>
<proteinExistence type="predicted"/>
<dbReference type="InterPro" id="IPR003325">
    <property type="entry name" value="TerD"/>
</dbReference>
<evidence type="ECO:0000313" key="3">
    <source>
        <dbReference type="Proteomes" id="UP001059836"/>
    </source>
</evidence>
<keyword evidence="3" id="KW-1185">Reference proteome</keyword>
<organism evidence="2 3">
    <name type="scientific">Gordonia pseudamarae</name>
    <dbReference type="NCBI Taxonomy" id="2831662"/>
    <lineage>
        <taxon>Bacteria</taxon>
        <taxon>Bacillati</taxon>
        <taxon>Actinomycetota</taxon>
        <taxon>Actinomycetes</taxon>
        <taxon>Mycobacteriales</taxon>
        <taxon>Gordoniaceae</taxon>
        <taxon>Gordonia</taxon>
    </lineage>
</organism>
<reference evidence="2" key="1">
    <citation type="journal article" date="2021" name="Nat. Microbiol.">
        <title>Cocultivation of an ultrasmall environmental parasitic bacterium with lytic ability against bacteria associated with wastewater foams.</title>
        <authorList>
            <person name="Batinovic S."/>
            <person name="Rose J.J.A."/>
            <person name="Ratcliffe J."/>
            <person name="Seviour R.J."/>
            <person name="Petrovski S."/>
        </authorList>
    </citation>
    <scope>NUCLEOTIDE SEQUENCE</scope>
    <source>
        <strain evidence="2">CON9</strain>
    </source>
</reference>
<dbReference type="Gene3D" id="2.60.60.30">
    <property type="entry name" value="sav2460 like domains"/>
    <property type="match status" value="1"/>
</dbReference>
<feature type="region of interest" description="Disordered" evidence="1">
    <location>
        <begin position="1"/>
        <end position="83"/>
    </location>
</feature>
<gene>
    <name evidence="2" type="ORF">GII31_01625</name>
</gene>